<dbReference type="Pfam" id="PF00610">
    <property type="entry name" value="DEP"/>
    <property type="match status" value="1"/>
</dbReference>
<feature type="region of interest" description="Disordered" evidence="2">
    <location>
        <begin position="307"/>
        <end position="377"/>
    </location>
</feature>
<dbReference type="InterPro" id="IPR036305">
    <property type="entry name" value="RGS_sf"/>
</dbReference>
<proteinExistence type="predicted"/>
<dbReference type="InterPro" id="IPR058855">
    <property type="entry name" value="RGS1/SST2-like_Fungal-DR"/>
</dbReference>
<evidence type="ECO:0000259" key="4">
    <source>
        <dbReference type="PROSITE" id="PS50186"/>
    </source>
</evidence>
<dbReference type="InterPro" id="IPR036388">
    <property type="entry name" value="WH-like_DNA-bd_sf"/>
</dbReference>
<dbReference type="InterPro" id="IPR044926">
    <property type="entry name" value="RGS_subdomain_2"/>
</dbReference>
<dbReference type="GO" id="GO:0009968">
    <property type="term" value="P:negative regulation of signal transduction"/>
    <property type="evidence" value="ECO:0007669"/>
    <property type="project" value="UniProtKB-KW"/>
</dbReference>
<evidence type="ECO:0000256" key="1">
    <source>
        <dbReference type="ARBA" id="ARBA00022700"/>
    </source>
</evidence>
<dbReference type="SUPFAM" id="SSF46785">
    <property type="entry name" value="Winged helix' DNA-binding domain"/>
    <property type="match status" value="1"/>
</dbReference>
<dbReference type="Pfam" id="PF25889">
    <property type="entry name" value="WHD_Fungal_DR"/>
    <property type="match status" value="1"/>
</dbReference>
<comment type="caution">
    <text evidence="5">The sequence shown here is derived from an EMBL/GenBank/DDBJ whole genome shotgun (WGS) entry which is preliminary data.</text>
</comment>
<dbReference type="CDD" id="cd04371">
    <property type="entry name" value="DEP"/>
    <property type="match status" value="1"/>
</dbReference>
<feature type="compositionally biased region" description="Polar residues" evidence="2">
    <location>
        <begin position="307"/>
        <end position="317"/>
    </location>
</feature>
<name>A0A8H7VZ02_9FUNG</name>
<evidence type="ECO:0000313" key="6">
    <source>
        <dbReference type="Proteomes" id="UP000613177"/>
    </source>
</evidence>
<sequence>MPKSAPSLSTYTTMMRVNSKGRPYAKDLYDLYSALLIQQPLSDHRSLFRHYPSTFTTDEAVESLGRLQFTHLVSTPNPLDPSQPLLTRTTTTFSMSRDMAKILGQHFLNARLSENATDPQNRTMKDRGIWAPTPKGKFMIHNFSQRARVPIQHMQATLSKIHNFQIVLFERLLDDDQLSFSRPNMTQAFKVMMEWLPTDNLMIDEIGGVDNQYIFESYRDTFFGYQCFEWIMEYTSVVSNEEAESIAAEFVLYGWIQQVLDKSDKDQCKKDKTAIFKTGRKTQYYLTDKGRHTLEVDIITNLPQQQASGTGTLTAARSRTHSSTSSSNSSITTNNSSNKLRSTAIANSNLKKEEHLSRLLPTTAESPPDDESGGATIIPKAIITKRKTISGPNESAVIAEEDDIISKDSMLQIDNNSYSIIHEQLERLRIAVDPTPLTIEQSGSQHSRLQSILKDPLIRIELNIDHGLRYDIIQYMQATFASLPKKKEVVECSSAGIDAPFGSISVSSHGILTSSVARDGRVPLGTKSVLKEGIKDSPPTCLCKIIHLYDLANSHVCKTMAQDSVPRFIRTEKYRDLMRSYYLQQNPVSDSEEEDE</sequence>
<reference evidence="5" key="1">
    <citation type="submission" date="2021-01" db="EMBL/GenBank/DDBJ databases">
        <title>Metabolic potential, ecology and presence of endohyphal bacteria is reflected in genomic diversity of Mucoromycotina.</title>
        <authorList>
            <person name="Muszewska A."/>
            <person name="Okrasinska A."/>
            <person name="Steczkiewicz K."/>
            <person name="Drgas O."/>
            <person name="Orlowska M."/>
            <person name="Perlinska-Lenart U."/>
            <person name="Aleksandrzak-Piekarczyk T."/>
            <person name="Szatraj K."/>
            <person name="Zielenkiewicz U."/>
            <person name="Pilsyk S."/>
            <person name="Malc E."/>
            <person name="Mieczkowski P."/>
            <person name="Kruszewska J.S."/>
            <person name="Biernat P."/>
            <person name="Pawlowska J."/>
        </authorList>
    </citation>
    <scope>NUCLEOTIDE SEQUENCE</scope>
    <source>
        <strain evidence="5">WA0000018081</strain>
    </source>
</reference>
<accession>A0A8H7VZ02</accession>
<dbReference type="PROSITE" id="PS50186">
    <property type="entry name" value="DEP"/>
    <property type="match status" value="1"/>
</dbReference>
<feature type="domain" description="DEP" evidence="4">
    <location>
        <begin position="197"/>
        <end position="288"/>
    </location>
</feature>
<feature type="compositionally biased region" description="Polar residues" evidence="2">
    <location>
        <begin position="339"/>
        <end position="349"/>
    </location>
</feature>
<dbReference type="InterPro" id="IPR036390">
    <property type="entry name" value="WH_DNA-bd_sf"/>
</dbReference>
<dbReference type="GO" id="GO:0035556">
    <property type="term" value="P:intracellular signal transduction"/>
    <property type="evidence" value="ECO:0007669"/>
    <property type="project" value="InterPro"/>
</dbReference>
<dbReference type="SUPFAM" id="SSF48097">
    <property type="entry name" value="Regulator of G-protein signaling, RGS"/>
    <property type="match status" value="1"/>
</dbReference>
<keyword evidence="6" id="KW-1185">Reference proteome</keyword>
<dbReference type="InterPro" id="IPR016137">
    <property type="entry name" value="RGS"/>
</dbReference>
<evidence type="ECO:0000313" key="5">
    <source>
        <dbReference type="EMBL" id="KAG2233903.1"/>
    </source>
</evidence>
<evidence type="ECO:0000259" key="3">
    <source>
        <dbReference type="PROSITE" id="PS50132"/>
    </source>
</evidence>
<dbReference type="Proteomes" id="UP000613177">
    <property type="component" value="Unassembled WGS sequence"/>
</dbReference>
<feature type="domain" description="RGS" evidence="3">
    <location>
        <begin position="548"/>
        <end position="578"/>
    </location>
</feature>
<dbReference type="EMBL" id="JAEPRE010000066">
    <property type="protein sequence ID" value="KAG2233903.1"/>
    <property type="molecule type" value="Genomic_DNA"/>
</dbReference>
<dbReference type="PROSITE" id="PS50132">
    <property type="entry name" value="RGS"/>
    <property type="match status" value="1"/>
</dbReference>
<gene>
    <name evidence="5" type="ORF">INT48_004391</name>
</gene>
<evidence type="ECO:0000256" key="2">
    <source>
        <dbReference type="SAM" id="MobiDB-lite"/>
    </source>
</evidence>
<dbReference type="SMART" id="SM00049">
    <property type="entry name" value="DEP"/>
    <property type="match status" value="2"/>
</dbReference>
<dbReference type="InterPro" id="IPR000591">
    <property type="entry name" value="DEP_dom"/>
</dbReference>
<protein>
    <submittedName>
        <fullName evidence="5">Uncharacterized protein</fullName>
    </submittedName>
</protein>
<dbReference type="Gene3D" id="1.10.167.10">
    <property type="entry name" value="Regulator of G-protein Signalling 4, domain 2"/>
    <property type="match status" value="1"/>
</dbReference>
<feature type="compositionally biased region" description="Low complexity" evidence="2">
    <location>
        <begin position="321"/>
        <end position="338"/>
    </location>
</feature>
<dbReference type="Gene3D" id="1.10.10.10">
    <property type="entry name" value="Winged helix-like DNA-binding domain superfamily/Winged helix DNA-binding domain"/>
    <property type="match status" value="2"/>
</dbReference>
<keyword evidence="1" id="KW-0734">Signal transduction inhibitor</keyword>
<dbReference type="AlphaFoldDB" id="A0A8H7VZ02"/>
<organism evidence="5 6">
    <name type="scientific">Thamnidium elegans</name>
    <dbReference type="NCBI Taxonomy" id="101142"/>
    <lineage>
        <taxon>Eukaryota</taxon>
        <taxon>Fungi</taxon>
        <taxon>Fungi incertae sedis</taxon>
        <taxon>Mucoromycota</taxon>
        <taxon>Mucoromycotina</taxon>
        <taxon>Mucoromycetes</taxon>
        <taxon>Mucorales</taxon>
        <taxon>Mucorineae</taxon>
        <taxon>Mucoraceae</taxon>
        <taxon>Thamnidium</taxon>
    </lineage>
</organism>